<dbReference type="EMBL" id="FOAA01000001">
    <property type="protein sequence ID" value="SEK28384.1"/>
    <property type="molecule type" value="Genomic_DNA"/>
</dbReference>
<protein>
    <submittedName>
        <fullName evidence="5">Long-chain acyl-CoA synthetase</fullName>
    </submittedName>
</protein>
<accession>A0A1H7FRG0</accession>
<evidence type="ECO:0000313" key="6">
    <source>
        <dbReference type="Proteomes" id="UP000199256"/>
    </source>
</evidence>
<dbReference type="Pfam" id="PF00501">
    <property type="entry name" value="AMP-binding"/>
    <property type="match status" value="1"/>
</dbReference>
<sequence length="673" mass="75844">MILPWSRPTSGRLKMQPERQYREDPPEDALHPDWREDDHLIQLLVHNAREHSDEVALRERHRGIWHEYTWQNYLDHVMSLAAGLEARGVRAGDRILVVGDNRPALYFGMLAAVCLKAIPSPAYPDTNPAELQGQMEAEAIRCALVEDQEQVDKLLSVRENGYDRLQLIVFDDERGLKGEEPKGAVSTLDLMAQGQQEREKRPGLDADLQSRVSVHDIAVLLHSSGTTGAPKGVPLKHGHILSGVRSASTAGYFRKGEVHMAYLPMAWVGDFIFTVGAALALRFCVNIPEKQETALHDLREIAPTLYFSSPRAWSNMLTRIQVGINESSPFKRRLYHHFMPFAVELERRRLEGKVPSALERFWRGVGEVLIYGPIKDHLGLSRVERPYTAGEAIGEDVFLFFRALGLNLLQFYGQTENCALCVAQPPDSISLHTAGKPFPGVDLKINKDGEILVRANNIFDGYFNNPDATQETLQDGWMHTGDAGYLEEDGQLVVLGRVSEVVYTEAGDRFIPTYVENRLKFSQYIKDACILGRERAFLAALIVIDMEAVGHWAEEHGVAYTSFSDLSQKAEVYDLINGEVVHVNTVLPEGLQIRRFVNLHKEFDPDDGEVTRTRKLKRKVIDQHYSPIIDALYDGRRAIEYEARISYETGASGMLKRHLTVHDVIPARVAEEA</sequence>
<dbReference type="PROSITE" id="PS00455">
    <property type="entry name" value="AMP_BINDING"/>
    <property type="match status" value="1"/>
</dbReference>
<dbReference type="InterPro" id="IPR000873">
    <property type="entry name" value="AMP-dep_synth/lig_dom"/>
</dbReference>
<feature type="domain" description="AMP-dependent synthetase/ligase" evidence="4">
    <location>
        <begin position="46"/>
        <end position="463"/>
    </location>
</feature>
<organism evidence="5 6">
    <name type="scientific">Ectothiorhodospira marina</name>
    <dbReference type="NCBI Taxonomy" id="1396821"/>
    <lineage>
        <taxon>Bacteria</taxon>
        <taxon>Pseudomonadati</taxon>
        <taxon>Pseudomonadota</taxon>
        <taxon>Gammaproteobacteria</taxon>
        <taxon>Chromatiales</taxon>
        <taxon>Ectothiorhodospiraceae</taxon>
        <taxon>Ectothiorhodospira</taxon>
    </lineage>
</organism>
<evidence type="ECO:0000259" key="4">
    <source>
        <dbReference type="Pfam" id="PF00501"/>
    </source>
</evidence>
<evidence type="ECO:0000313" key="5">
    <source>
        <dbReference type="EMBL" id="SEK28384.1"/>
    </source>
</evidence>
<dbReference type="SUPFAM" id="SSF56801">
    <property type="entry name" value="Acetyl-CoA synthetase-like"/>
    <property type="match status" value="1"/>
</dbReference>
<dbReference type="GO" id="GO:0005524">
    <property type="term" value="F:ATP binding"/>
    <property type="evidence" value="ECO:0007669"/>
    <property type="project" value="UniProtKB-KW"/>
</dbReference>
<dbReference type="Pfam" id="PF23562">
    <property type="entry name" value="AMP-binding_C_3"/>
    <property type="match status" value="1"/>
</dbReference>
<keyword evidence="2" id="KW-0067">ATP-binding</keyword>
<evidence type="ECO:0000256" key="2">
    <source>
        <dbReference type="ARBA" id="ARBA00022840"/>
    </source>
</evidence>
<dbReference type="Proteomes" id="UP000199256">
    <property type="component" value="Unassembled WGS sequence"/>
</dbReference>
<dbReference type="STRING" id="1396821.SAMN05444515_101313"/>
<feature type="region of interest" description="Disordered" evidence="3">
    <location>
        <begin position="1"/>
        <end position="29"/>
    </location>
</feature>
<dbReference type="InterPro" id="IPR042099">
    <property type="entry name" value="ANL_N_sf"/>
</dbReference>
<keyword evidence="6" id="KW-1185">Reference proteome</keyword>
<name>A0A1H7FRG0_9GAMM</name>
<dbReference type="GO" id="GO:0016020">
    <property type="term" value="C:membrane"/>
    <property type="evidence" value="ECO:0007669"/>
    <property type="project" value="TreeGrafter"/>
</dbReference>
<keyword evidence="1" id="KW-0547">Nucleotide-binding</keyword>
<gene>
    <name evidence="5" type="ORF">SAMN05444515_101313</name>
</gene>
<feature type="compositionally biased region" description="Basic and acidic residues" evidence="3">
    <location>
        <begin position="15"/>
        <end position="29"/>
    </location>
</feature>
<dbReference type="Gene3D" id="3.40.50.12780">
    <property type="entry name" value="N-terminal domain of ligase-like"/>
    <property type="match status" value="1"/>
</dbReference>
<evidence type="ECO:0000256" key="1">
    <source>
        <dbReference type="ARBA" id="ARBA00022741"/>
    </source>
</evidence>
<reference evidence="6" key="1">
    <citation type="submission" date="2016-10" db="EMBL/GenBank/DDBJ databases">
        <authorList>
            <person name="Varghese N."/>
            <person name="Submissions S."/>
        </authorList>
    </citation>
    <scope>NUCLEOTIDE SEQUENCE [LARGE SCALE GENOMIC DNA]</scope>
    <source>
        <strain evidence="6">DSM 241</strain>
    </source>
</reference>
<dbReference type="PANTHER" id="PTHR43272:SF33">
    <property type="entry name" value="AMP-BINDING DOMAIN-CONTAINING PROTEIN-RELATED"/>
    <property type="match status" value="1"/>
</dbReference>
<dbReference type="InterPro" id="IPR020845">
    <property type="entry name" value="AMP-binding_CS"/>
</dbReference>
<dbReference type="GO" id="GO:0004467">
    <property type="term" value="F:long-chain fatty acid-CoA ligase activity"/>
    <property type="evidence" value="ECO:0007669"/>
    <property type="project" value="TreeGrafter"/>
</dbReference>
<dbReference type="AlphaFoldDB" id="A0A1H7FRG0"/>
<evidence type="ECO:0000256" key="3">
    <source>
        <dbReference type="SAM" id="MobiDB-lite"/>
    </source>
</evidence>
<proteinExistence type="predicted"/>
<dbReference type="PANTHER" id="PTHR43272">
    <property type="entry name" value="LONG-CHAIN-FATTY-ACID--COA LIGASE"/>
    <property type="match status" value="1"/>
</dbReference>